<dbReference type="EMBL" id="BART01020884">
    <property type="protein sequence ID" value="GAG93474.1"/>
    <property type="molecule type" value="Genomic_DNA"/>
</dbReference>
<evidence type="ECO:0000256" key="1">
    <source>
        <dbReference type="ARBA" id="ARBA00022737"/>
    </source>
</evidence>
<proteinExistence type="predicted"/>
<dbReference type="Gene3D" id="1.25.40.10">
    <property type="entry name" value="Tetratricopeptide repeat domain"/>
    <property type="match status" value="1"/>
</dbReference>
<name>X1BC41_9ZZZZ</name>
<reference evidence="3" key="1">
    <citation type="journal article" date="2014" name="Front. Microbiol.">
        <title>High frequency of phylogenetically diverse reductive dehalogenase-homologous genes in deep subseafloor sedimentary metagenomes.</title>
        <authorList>
            <person name="Kawai M."/>
            <person name="Futagami T."/>
            <person name="Toyoda A."/>
            <person name="Takaki Y."/>
            <person name="Nishi S."/>
            <person name="Hori S."/>
            <person name="Arai W."/>
            <person name="Tsubouchi T."/>
            <person name="Morono Y."/>
            <person name="Uchiyama I."/>
            <person name="Ito T."/>
            <person name="Fujiyama A."/>
            <person name="Inagaki F."/>
            <person name="Takami H."/>
        </authorList>
    </citation>
    <scope>NUCLEOTIDE SEQUENCE</scope>
    <source>
        <strain evidence="3">Expedition CK06-06</strain>
    </source>
</reference>
<feature type="non-terminal residue" evidence="3">
    <location>
        <position position="1"/>
    </location>
</feature>
<evidence type="ECO:0000313" key="3">
    <source>
        <dbReference type="EMBL" id="GAG93474.1"/>
    </source>
</evidence>
<organism evidence="3">
    <name type="scientific">marine sediment metagenome</name>
    <dbReference type="NCBI Taxonomy" id="412755"/>
    <lineage>
        <taxon>unclassified sequences</taxon>
        <taxon>metagenomes</taxon>
        <taxon>ecological metagenomes</taxon>
    </lineage>
</organism>
<dbReference type="PROSITE" id="PS50293">
    <property type="entry name" value="TPR_REGION"/>
    <property type="match status" value="1"/>
</dbReference>
<protein>
    <submittedName>
        <fullName evidence="3">Uncharacterized protein</fullName>
    </submittedName>
</protein>
<keyword evidence="2" id="KW-0802">TPR repeat</keyword>
<dbReference type="InterPro" id="IPR013105">
    <property type="entry name" value="TPR_2"/>
</dbReference>
<comment type="caution">
    <text evidence="3">The sequence shown here is derived from an EMBL/GenBank/DDBJ whole genome shotgun (WGS) entry which is preliminary data.</text>
</comment>
<dbReference type="SMART" id="SM00028">
    <property type="entry name" value="TPR"/>
    <property type="match status" value="1"/>
</dbReference>
<dbReference type="AlphaFoldDB" id="X1BC41"/>
<gene>
    <name evidence="3" type="ORF">S01H4_38689</name>
</gene>
<dbReference type="SUPFAM" id="SSF48452">
    <property type="entry name" value="TPR-like"/>
    <property type="match status" value="1"/>
</dbReference>
<dbReference type="Pfam" id="PF07719">
    <property type="entry name" value="TPR_2"/>
    <property type="match status" value="1"/>
</dbReference>
<dbReference type="InterPro" id="IPR011990">
    <property type="entry name" value="TPR-like_helical_dom_sf"/>
</dbReference>
<dbReference type="PROSITE" id="PS50005">
    <property type="entry name" value="TPR"/>
    <property type="match status" value="1"/>
</dbReference>
<keyword evidence="1" id="KW-0677">Repeat</keyword>
<evidence type="ECO:0000256" key="2">
    <source>
        <dbReference type="ARBA" id="ARBA00022803"/>
    </source>
</evidence>
<dbReference type="InterPro" id="IPR019734">
    <property type="entry name" value="TPR_rpt"/>
</dbReference>
<sequence length="52" mass="5752">DLDPENVEAHLYLGDIHAEQGRKDEARESYHKALALDPSNERANQGIAHLGS</sequence>
<accession>X1BC41</accession>